<proteinExistence type="predicted"/>
<evidence type="ECO:0000313" key="2">
    <source>
        <dbReference type="Proteomes" id="UP000613030"/>
    </source>
</evidence>
<comment type="caution">
    <text evidence="1">The sequence shown here is derived from an EMBL/GenBank/DDBJ whole genome shotgun (WGS) entry which is preliminary data.</text>
</comment>
<reference evidence="1 2" key="1">
    <citation type="submission" date="2021-01" db="EMBL/GenBank/DDBJ databases">
        <title>Chryseolinea sp. Jin1 Genome sequencing and assembly.</title>
        <authorList>
            <person name="Kim I."/>
        </authorList>
    </citation>
    <scope>NUCLEOTIDE SEQUENCE [LARGE SCALE GENOMIC DNA]</scope>
    <source>
        <strain evidence="1 2">Jin1</strain>
    </source>
</reference>
<dbReference type="Proteomes" id="UP000613030">
    <property type="component" value="Unassembled WGS sequence"/>
</dbReference>
<sequence length="287" mass="31742">MNNLAQIRFSLFILILSATTMLWGCMPEPLAVEGLPSLKPQIIVSSQIIPDQSLVVLLTKSFGALDAGEDSDAQALLDQIAVTDASVTITGPQGTYTLQALALGIYGGVSIPFQEGESYELRAKSETLGEVTAVTTVRRQVSFEDISADLVFDGYDDTVAQVTYSFNDPAEKNWYVVNSQRIRLNDLENNLLDPNAFTKVIDDVDFNGGGHAETFRGFRQNFHTGDTLLVSLSNVSEDYYSFIRLRLDNRYSFSQFLSEPVNYPSNVTGGKGFFNLYVPDIRLFVLK</sequence>
<name>A0ABS1KS32_9BACT</name>
<keyword evidence="2" id="KW-1185">Reference proteome</keyword>
<evidence type="ECO:0000313" key="1">
    <source>
        <dbReference type="EMBL" id="MBL0742067.1"/>
    </source>
</evidence>
<organism evidence="1 2">
    <name type="scientific">Chryseolinea lacunae</name>
    <dbReference type="NCBI Taxonomy" id="2801331"/>
    <lineage>
        <taxon>Bacteria</taxon>
        <taxon>Pseudomonadati</taxon>
        <taxon>Bacteroidota</taxon>
        <taxon>Cytophagia</taxon>
        <taxon>Cytophagales</taxon>
        <taxon>Fulvivirgaceae</taxon>
        <taxon>Chryseolinea</taxon>
    </lineage>
</organism>
<dbReference type="EMBL" id="JAERRB010000003">
    <property type="protein sequence ID" value="MBL0742067.1"/>
    <property type="molecule type" value="Genomic_DNA"/>
</dbReference>
<protein>
    <submittedName>
        <fullName evidence="1">DUF4249 domain-containing protein</fullName>
    </submittedName>
</protein>
<accession>A0ABS1KS32</accession>
<gene>
    <name evidence="1" type="ORF">JI741_12630</name>
</gene>
<dbReference type="RefSeq" id="WP_202009847.1">
    <property type="nucleotide sequence ID" value="NZ_JAERRB010000003.1"/>
</dbReference>
<dbReference type="Pfam" id="PF14054">
    <property type="entry name" value="DUF4249"/>
    <property type="match status" value="1"/>
</dbReference>
<dbReference type="InterPro" id="IPR025345">
    <property type="entry name" value="DUF4249"/>
</dbReference>